<dbReference type="AlphaFoldDB" id="A0AAI8V9S5"/>
<feature type="signal peptide" evidence="2">
    <location>
        <begin position="1"/>
        <end position="19"/>
    </location>
</feature>
<protein>
    <submittedName>
        <fullName evidence="3">Uu.00g110600.m01.CDS01</fullName>
    </submittedName>
</protein>
<comment type="caution">
    <text evidence="3">The sequence shown here is derived from an EMBL/GenBank/DDBJ whole genome shotgun (WGS) entry which is preliminary data.</text>
</comment>
<feature type="chain" id="PRO_5042559486" evidence="2">
    <location>
        <begin position="20"/>
        <end position="77"/>
    </location>
</feature>
<evidence type="ECO:0000256" key="2">
    <source>
        <dbReference type="SAM" id="SignalP"/>
    </source>
</evidence>
<keyword evidence="4" id="KW-1185">Reference proteome</keyword>
<organism evidence="3 4">
    <name type="scientific">Anthostomella pinea</name>
    <dbReference type="NCBI Taxonomy" id="933095"/>
    <lineage>
        <taxon>Eukaryota</taxon>
        <taxon>Fungi</taxon>
        <taxon>Dikarya</taxon>
        <taxon>Ascomycota</taxon>
        <taxon>Pezizomycotina</taxon>
        <taxon>Sordariomycetes</taxon>
        <taxon>Xylariomycetidae</taxon>
        <taxon>Xylariales</taxon>
        <taxon>Xylariaceae</taxon>
        <taxon>Anthostomella</taxon>
    </lineage>
</organism>
<dbReference type="Proteomes" id="UP001295740">
    <property type="component" value="Unassembled WGS sequence"/>
</dbReference>
<evidence type="ECO:0000256" key="1">
    <source>
        <dbReference type="SAM" id="MobiDB-lite"/>
    </source>
</evidence>
<proteinExistence type="predicted"/>
<reference evidence="3" key="1">
    <citation type="submission" date="2023-10" db="EMBL/GenBank/DDBJ databases">
        <authorList>
            <person name="Hackl T."/>
        </authorList>
    </citation>
    <scope>NUCLEOTIDE SEQUENCE</scope>
</reference>
<gene>
    <name evidence="3" type="ORF">KHLLAP_LOCUS4134</name>
</gene>
<sequence>MRALATFAFLLAAATTATCLLASATTGVANEPIDLQGRAPPDYPEATRLEREKKIQKSHVRSAQAVGSVPEKPVGRQ</sequence>
<evidence type="ECO:0000313" key="4">
    <source>
        <dbReference type="Proteomes" id="UP001295740"/>
    </source>
</evidence>
<feature type="region of interest" description="Disordered" evidence="1">
    <location>
        <begin position="52"/>
        <end position="77"/>
    </location>
</feature>
<evidence type="ECO:0000313" key="3">
    <source>
        <dbReference type="EMBL" id="CAJ2503666.1"/>
    </source>
</evidence>
<dbReference type="EMBL" id="CAUWAG010000006">
    <property type="protein sequence ID" value="CAJ2503666.1"/>
    <property type="molecule type" value="Genomic_DNA"/>
</dbReference>
<accession>A0AAI8V9S5</accession>
<name>A0AAI8V9S5_9PEZI</name>
<keyword evidence="2" id="KW-0732">Signal</keyword>